<name>Q08VF4_STIAD</name>
<feature type="region of interest" description="Disordered" evidence="9">
    <location>
        <begin position="139"/>
        <end position="169"/>
    </location>
</feature>
<dbReference type="Pfam" id="PF13181">
    <property type="entry name" value="TPR_8"/>
    <property type="match status" value="1"/>
</dbReference>
<evidence type="ECO:0000256" key="9">
    <source>
        <dbReference type="SAM" id="MobiDB-lite"/>
    </source>
</evidence>
<dbReference type="GO" id="GO:0030150">
    <property type="term" value="P:protein import into mitochondrial matrix"/>
    <property type="evidence" value="ECO:0007669"/>
    <property type="project" value="TreeGrafter"/>
</dbReference>
<dbReference type="AlphaFoldDB" id="Q08VF4"/>
<feature type="repeat" description="TPR" evidence="8">
    <location>
        <begin position="255"/>
        <end position="288"/>
    </location>
</feature>
<dbReference type="PROSITE" id="PS50005">
    <property type="entry name" value="TPR"/>
    <property type="match status" value="5"/>
</dbReference>
<evidence type="ECO:0000313" key="11">
    <source>
        <dbReference type="Proteomes" id="UP000032702"/>
    </source>
</evidence>
<dbReference type="Proteomes" id="UP000032702">
    <property type="component" value="Unassembled WGS sequence"/>
</dbReference>
<dbReference type="InterPro" id="IPR011990">
    <property type="entry name" value="TPR-like_helical_dom_sf"/>
</dbReference>
<proteinExistence type="inferred from homology"/>
<organism evidence="10 11">
    <name type="scientific">Stigmatella aurantiaca (strain DW4/3-1)</name>
    <dbReference type="NCBI Taxonomy" id="378806"/>
    <lineage>
        <taxon>Bacteria</taxon>
        <taxon>Pseudomonadati</taxon>
        <taxon>Myxococcota</taxon>
        <taxon>Myxococcia</taxon>
        <taxon>Myxococcales</taxon>
        <taxon>Cystobacterineae</taxon>
        <taxon>Archangiaceae</taxon>
        <taxon>Stigmatella</taxon>
    </lineage>
</organism>
<dbReference type="PATRIC" id="fig|378806.16.peg.3390"/>
<reference evidence="10 11" key="1">
    <citation type="submission" date="2006-04" db="EMBL/GenBank/DDBJ databases">
        <authorList>
            <person name="Nierman W.C."/>
        </authorList>
    </citation>
    <scope>NUCLEOTIDE SEQUENCE [LARGE SCALE GENOMIC DNA]</scope>
    <source>
        <strain evidence="10 11">DW4/3-1</strain>
    </source>
</reference>
<keyword evidence="6" id="KW-0472">Membrane</keyword>
<dbReference type="EMBL" id="AAMD01000116">
    <property type="protein sequence ID" value="EAU64464.1"/>
    <property type="molecule type" value="Genomic_DNA"/>
</dbReference>
<evidence type="ECO:0000256" key="3">
    <source>
        <dbReference type="ARBA" id="ARBA00022737"/>
    </source>
</evidence>
<evidence type="ECO:0000256" key="2">
    <source>
        <dbReference type="ARBA" id="ARBA00022692"/>
    </source>
</evidence>
<dbReference type="PROSITE" id="PS50293">
    <property type="entry name" value="TPR_REGION"/>
    <property type="match status" value="2"/>
</dbReference>
<keyword evidence="3" id="KW-0677">Repeat</keyword>
<dbReference type="PANTHER" id="PTHR46208:SF1">
    <property type="entry name" value="MITOCHONDRIAL IMPORT RECEPTOR SUBUNIT TOM70"/>
    <property type="match status" value="1"/>
</dbReference>
<dbReference type="SUPFAM" id="SSF48452">
    <property type="entry name" value="TPR-like"/>
    <property type="match status" value="2"/>
</dbReference>
<feature type="repeat" description="TPR" evidence="8">
    <location>
        <begin position="323"/>
        <end position="356"/>
    </location>
</feature>
<evidence type="ECO:0000256" key="4">
    <source>
        <dbReference type="ARBA" id="ARBA00022803"/>
    </source>
</evidence>
<gene>
    <name evidence="10" type="ORF">STIAU_4390</name>
</gene>
<protein>
    <submittedName>
        <fullName evidence="10">TPR repeat, putative</fullName>
    </submittedName>
</protein>
<dbReference type="Gene3D" id="1.25.40.10">
    <property type="entry name" value="Tetratricopeptide repeat domain"/>
    <property type="match status" value="4"/>
</dbReference>
<evidence type="ECO:0000256" key="8">
    <source>
        <dbReference type="PROSITE-ProRule" id="PRU00339"/>
    </source>
</evidence>
<comment type="similarity">
    <text evidence="7">Belongs to the Tom70 family.</text>
</comment>
<sequence length="543" mass="59674">MLRLLIERDVEDILTAHPDAHRVGDEQVEPHVGSNAHVLSGALGPEDEQVAQVSPGVGANGLFQEEVANARRGGDAHDALVGDRVLGKGQLREGHEVEAAFDVVAALNPEEHAALQAGCLLEVHVTQGQAKAVVVELGMGGKGPEQGRKEAESTKERTHGGRDSTGVTLGKQPGIHIEGALIPRRPLPYTRRAMRLTPFLCALPLVAATACISKPAVHERALYNNELCTQQLAIGDLTRAEVYCDLGLEFSPHYADLWVNKGLISLQAGKKEEAKKHFIKALRFNQEQAQAYQNLGFIYLEEGAYGKAHDNFQRALKVNPDYLEARYNLGLTLMKMEKGEEAKKEFRTILAVNPNIANAHHNLGIIAYSEGKFEEAVEHIGQAAQLAPDVSNVWNDYGVALMELSRFADAREAFSTCVRLEAKNPQCLNNLAIAQRKAALIDSAGKEERETLAAENTADALYTMAVHYNEKGLVAEEERTYKKCLRLDGKYAKCHYGLFKIYSEAQKRDAATIACKNFLKYGVAEEFPSETESCEKFLSQDSY</sequence>
<evidence type="ECO:0000313" key="10">
    <source>
        <dbReference type="EMBL" id="EAU64464.1"/>
    </source>
</evidence>
<evidence type="ECO:0000256" key="6">
    <source>
        <dbReference type="ARBA" id="ARBA00023136"/>
    </source>
</evidence>
<keyword evidence="2" id="KW-0812">Transmembrane</keyword>
<evidence type="ECO:0000256" key="1">
    <source>
        <dbReference type="ARBA" id="ARBA00004167"/>
    </source>
</evidence>
<comment type="caution">
    <text evidence="10">The sequence shown here is derived from an EMBL/GenBank/DDBJ whole genome shotgun (WGS) entry which is preliminary data.</text>
</comment>
<feature type="repeat" description="TPR" evidence="8">
    <location>
        <begin position="391"/>
        <end position="424"/>
    </location>
</feature>
<feature type="repeat" description="TPR" evidence="8">
    <location>
        <begin position="357"/>
        <end position="390"/>
    </location>
</feature>
<dbReference type="GO" id="GO:0008320">
    <property type="term" value="F:protein transmembrane transporter activity"/>
    <property type="evidence" value="ECO:0007669"/>
    <property type="project" value="TreeGrafter"/>
</dbReference>
<feature type="repeat" description="TPR" evidence="8">
    <location>
        <begin position="289"/>
        <end position="322"/>
    </location>
</feature>
<dbReference type="Pfam" id="PF13432">
    <property type="entry name" value="TPR_16"/>
    <property type="match status" value="1"/>
</dbReference>
<evidence type="ECO:0000256" key="5">
    <source>
        <dbReference type="ARBA" id="ARBA00022989"/>
    </source>
</evidence>
<evidence type="ECO:0000256" key="7">
    <source>
        <dbReference type="ARBA" id="ARBA00038030"/>
    </source>
</evidence>
<feature type="compositionally biased region" description="Basic and acidic residues" evidence="9">
    <location>
        <begin position="145"/>
        <end position="162"/>
    </location>
</feature>
<dbReference type="InterPro" id="IPR019734">
    <property type="entry name" value="TPR_rpt"/>
</dbReference>
<accession>Q08VF4</accession>
<dbReference type="SMART" id="SM00028">
    <property type="entry name" value="TPR"/>
    <property type="match status" value="7"/>
</dbReference>
<dbReference type="GO" id="GO:0016020">
    <property type="term" value="C:membrane"/>
    <property type="evidence" value="ECO:0007669"/>
    <property type="project" value="UniProtKB-SubCell"/>
</dbReference>
<keyword evidence="5" id="KW-1133">Transmembrane helix</keyword>
<dbReference type="GO" id="GO:0030943">
    <property type="term" value="F:mitochondrion targeting sequence binding"/>
    <property type="evidence" value="ECO:0007669"/>
    <property type="project" value="TreeGrafter"/>
</dbReference>
<keyword evidence="4 8" id="KW-0802">TPR repeat</keyword>
<comment type="subcellular location">
    <subcellularLocation>
        <location evidence="1">Membrane</location>
        <topology evidence="1">Single-pass membrane protein</topology>
    </subcellularLocation>
</comment>
<dbReference type="Pfam" id="PF14559">
    <property type="entry name" value="TPR_19"/>
    <property type="match status" value="1"/>
</dbReference>
<dbReference type="PANTHER" id="PTHR46208">
    <property type="entry name" value="MITOCHONDRIAL IMPORT RECEPTOR SUBUNIT TOM70"/>
    <property type="match status" value="1"/>
</dbReference>